<proteinExistence type="predicted"/>
<protein>
    <submittedName>
        <fullName evidence="1">Uncharacterized protein</fullName>
    </submittedName>
</protein>
<name>A0A8T0CA99_9GAMM</name>
<evidence type="ECO:0000313" key="2">
    <source>
        <dbReference type="Proteomes" id="UP000016480"/>
    </source>
</evidence>
<gene>
    <name evidence="1" type="ORF">PRUB_a5177</name>
</gene>
<organism evidence="1 2">
    <name type="scientific">Pseudoalteromonas rubra</name>
    <dbReference type="NCBI Taxonomy" id="43658"/>
    <lineage>
        <taxon>Bacteria</taxon>
        <taxon>Pseudomonadati</taxon>
        <taxon>Pseudomonadota</taxon>
        <taxon>Gammaproteobacteria</taxon>
        <taxon>Alteromonadales</taxon>
        <taxon>Pseudoalteromonadaceae</taxon>
        <taxon>Pseudoalteromonas</taxon>
    </lineage>
</organism>
<dbReference type="EMBL" id="AHCD03000028">
    <property type="protein sequence ID" value="KAF7787684.1"/>
    <property type="molecule type" value="Genomic_DNA"/>
</dbReference>
<dbReference type="AlphaFoldDB" id="A0A8T0CA99"/>
<dbReference type="Proteomes" id="UP000016480">
    <property type="component" value="Unassembled WGS sequence"/>
</dbReference>
<evidence type="ECO:0000313" key="1">
    <source>
        <dbReference type="EMBL" id="KAF7787684.1"/>
    </source>
</evidence>
<reference evidence="1 2" key="1">
    <citation type="journal article" date="2012" name="J. Bacteriol.">
        <title>Genome sequence of the cycloprodigiosin-producing bacterial strain Pseudoalteromonas rubra ATCC 29570(T).</title>
        <authorList>
            <person name="Xie B.B."/>
            <person name="Shu Y.L."/>
            <person name="Qin Q.L."/>
            <person name="Rong J.C."/>
            <person name="Zhang X.Y."/>
            <person name="Chen X.L."/>
            <person name="Zhou B.C."/>
            <person name="Zhang Y.Z."/>
        </authorList>
    </citation>
    <scope>NUCLEOTIDE SEQUENCE [LARGE SCALE GENOMIC DNA]</scope>
    <source>
        <strain evidence="1 2">DSM 6842</strain>
    </source>
</reference>
<accession>A0A8T0CA99</accession>
<sequence length="38" mass="4273">MFLVILISAPGHKTKISGVHLTTAQDKYLVYVMVRERG</sequence>
<comment type="caution">
    <text evidence="1">The sequence shown here is derived from an EMBL/GenBank/DDBJ whole genome shotgun (WGS) entry which is preliminary data.</text>
</comment>